<feature type="compositionally biased region" description="Polar residues" evidence="1">
    <location>
        <begin position="36"/>
        <end position="50"/>
    </location>
</feature>
<feature type="compositionally biased region" description="Low complexity" evidence="1">
    <location>
        <begin position="60"/>
        <end position="75"/>
    </location>
</feature>
<feature type="compositionally biased region" description="Low complexity" evidence="1">
    <location>
        <begin position="7"/>
        <end position="22"/>
    </location>
</feature>
<sequence length="360" mass="39093">MKEQRPSTSTATHTKAATTSTSKKTRVHGQKGARSAIQSSSNSRKSTGGQDLTVFRRKPISTTATATTIGRAASTESATKKPAVVASATTAKTPRPTERRRSARLQSRGEKRALTHSQAEATPSKHPRSRTPAARTTRKRPAPVADEPPPRNTATSDGRSSTPTRTPYTMALVEDPVGEGMGGAEEAGTVICIMQLITISHQLDRARQALVIKRQQVCSVDMIDAPMAYVLMDVQSRVLDIIDEQMDKLRTPLDRSVDALVHATRQLPVHHIDMESLEGLAGQLRSLTNRATTIPSTSDESAVATVLDGLQRRIEQEQRLLAECQPLLDAVSLLERIHQSRLIAHSERRMMAAASNATPL</sequence>
<proteinExistence type="predicted"/>
<dbReference type="EMBL" id="KZ989800">
    <property type="protein sequence ID" value="RKP25315.1"/>
    <property type="molecule type" value="Genomic_DNA"/>
</dbReference>
<evidence type="ECO:0000313" key="2">
    <source>
        <dbReference type="EMBL" id="RKP25315.1"/>
    </source>
</evidence>
<feature type="region of interest" description="Disordered" evidence="1">
    <location>
        <begin position="1"/>
        <end position="167"/>
    </location>
</feature>
<dbReference type="OrthoDB" id="10646986at2759"/>
<protein>
    <submittedName>
        <fullName evidence="2">Uncharacterized protein</fullName>
    </submittedName>
</protein>
<dbReference type="AlphaFoldDB" id="A0A4P9YZE0"/>
<feature type="compositionally biased region" description="Polar residues" evidence="1">
    <location>
        <begin position="152"/>
        <end position="167"/>
    </location>
</feature>
<evidence type="ECO:0000313" key="3">
    <source>
        <dbReference type="Proteomes" id="UP000278143"/>
    </source>
</evidence>
<organism evidence="2 3">
    <name type="scientific">Syncephalis pseudoplumigaleata</name>
    <dbReference type="NCBI Taxonomy" id="1712513"/>
    <lineage>
        <taxon>Eukaryota</taxon>
        <taxon>Fungi</taxon>
        <taxon>Fungi incertae sedis</taxon>
        <taxon>Zoopagomycota</taxon>
        <taxon>Zoopagomycotina</taxon>
        <taxon>Zoopagomycetes</taxon>
        <taxon>Zoopagales</taxon>
        <taxon>Piptocephalidaceae</taxon>
        <taxon>Syncephalis</taxon>
    </lineage>
</organism>
<gene>
    <name evidence="2" type="ORF">SYNPS1DRAFT_28952</name>
</gene>
<evidence type="ECO:0000256" key="1">
    <source>
        <dbReference type="SAM" id="MobiDB-lite"/>
    </source>
</evidence>
<reference evidence="3" key="1">
    <citation type="journal article" date="2018" name="Nat. Microbiol.">
        <title>Leveraging single-cell genomics to expand the fungal tree of life.</title>
        <authorList>
            <person name="Ahrendt S.R."/>
            <person name="Quandt C.A."/>
            <person name="Ciobanu D."/>
            <person name="Clum A."/>
            <person name="Salamov A."/>
            <person name="Andreopoulos B."/>
            <person name="Cheng J.F."/>
            <person name="Woyke T."/>
            <person name="Pelin A."/>
            <person name="Henrissat B."/>
            <person name="Reynolds N.K."/>
            <person name="Benny G.L."/>
            <person name="Smith M.E."/>
            <person name="James T.Y."/>
            <person name="Grigoriev I.V."/>
        </authorList>
    </citation>
    <scope>NUCLEOTIDE SEQUENCE [LARGE SCALE GENOMIC DNA]</scope>
    <source>
        <strain evidence="3">Benny S71-1</strain>
    </source>
</reference>
<keyword evidence="3" id="KW-1185">Reference proteome</keyword>
<name>A0A4P9YZE0_9FUNG</name>
<accession>A0A4P9YZE0</accession>
<dbReference type="Proteomes" id="UP000278143">
    <property type="component" value="Unassembled WGS sequence"/>
</dbReference>